<protein>
    <submittedName>
        <fullName evidence="2">HearGV_gp069</fullName>
    </submittedName>
</protein>
<dbReference type="InterPro" id="IPR000305">
    <property type="entry name" value="GIY-YIG_endonuc"/>
</dbReference>
<dbReference type="RefSeq" id="YP_009230024.1">
    <property type="nucleotide sequence ID" value="NC_029304.2"/>
</dbReference>
<feature type="domain" description="GIY-YIG" evidence="1">
    <location>
        <begin position="13"/>
        <end position="89"/>
    </location>
</feature>
<dbReference type="PROSITE" id="PS50164">
    <property type="entry name" value="GIY_YIG"/>
    <property type="match status" value="1"/>
</dbReference>
<reference evidence="3" key="3">
    <citation type="submission" date="2016-01" db="EMBL/GenBank/DDBJ databases">
        <authorList>
            <person name="McClelland M."/>
            <person name="Jain A."/>
            <person name="Saraogi P."/>
            <person name="Mendelson R."/>
            <person name="Westerman R."/>
            <person name="SanMiguel P."/>
            <person name="Csonka L."/>
        </authorList>
    </citation>
    <scope>NUCLEOTIDE SEQUENCE</scope>
    <source>
        <strain evidence="3">Enping</strain>
    </source>
</reference>
<name>A0A120L170_9BBAC</name>
<reference evidence="2" key="2">
    <citation type="journal article" date="2016" name="PLoS ONE">
        <title>Genome of Cnaphalocrocis medinalis Granulovirus, the First Crambidae-Infecting Betabaculovirus Isolated from Rice Leaffolder to Sequenced.</title>
        <authorList>
            <person name="Han G."/>
            <person name="Xu J."/>
            <person name="Liu Q."/>
            <person name="Li C."/>
            <person name="Xu H."/>
            <person name="Lu Z."/>
        </authorList>
    </citation>
    <scope>NUCLEOTIDE SEQUENCE</scope>
</reference>
<organism evidence="3 4">
    <name type="scientific">Cnaphalocrocis medinalis granulovirus</name>
    <dbReference type="NCBI Taxonomy" id="1750712"/>
    <lineage>
        <taxon>Viruses</taxon>
        <taxon>Viruses incertae sedis</taxon>
        <taxon>Naldaviricetes</taxon>
        <taxon>Lefavirales</taxon>
        <taxon>Baculoviridae</taxon>
        <taxon>Betabaculovirus</taxon>
        <taxon>Betabaculovirus cnamedinalis</taxon>
    </lineage>
</organism>
<dbReference type="CDD" id="cd10456">
    <property type="entry name" value="GIY-YIG_UPF0213"/>
    <property type="match status" value="1"/>
</dbReference>
<reference evidence="3 4" key="1">
    <citation type="journal article" date="2015" name="Virol. Sin.">
        <title>Genome sequencing and analysis of a granulovirus isolated from the Asiatic rice leafroller, Cnaphalocrocis medinalis.</title>
        <authorList>
            <person name="Zhang S."/>
            <person name="Zhu Z."/>
            <person name="Sun S."/>
            <person name="Chen Q."/>
            <person name="Deng F."/>
            <person name="Yang K."/>
        </authorList>
    </citation>
    <scope>NUCLEOTIDE SEQUENCE [LARGE SCALE GENOMIC DNA]</scope>
    <source>
        <strain evidence="3 4">Enping</strain>
    </source>
</reference>
<dbReference type="PANTHER" id="PTHR34477:SF1">
    <property type="entry name" value="UPF0213 PROTEIN YHBQ"/>
    <property type="match status" value="1"/>
</dbReference>
<dbReference type="PANTHER" id="PTHR34477">
    <property type="entry name" value="UPF0213 PROTEIN YHBQ"/>
    <property type="match status" value="1"/>
</dbReference>
<dbReference type="InterPro" id="IPR035901">
    <property type="entry name" value="GIY-YIG_endonuc_sf"/>
</dbReference>
<evidence type="ECO:0000313" key="2">
    <source>
        <dbReference type="EMBL" id="ALN42050.1"/>
    </source>
</evidence>
<dbReference type="SMART" id="SM00465">
    <property type="entry name" value="GIYc"/>
    <property type="match status" value="1"/>
</dbReference>
<accession>A0A120L170</accession>
<proteinExistence type="predicted"/>
<dbReference type="SUPFAM" id="SSF82771">
    <property type="entry name" value="GIY-YIG endonuclease"/>
    <property type="match status" value="1"/>
</dbReference>
<evidence type="ECO:0000313" key="4">
    <source>
        <dbReference type="Proteomes" id="UP000202719"/>
    </source>
</evidence>
<dbReference type="OrthoDB" id="27013at10239"/>
<dbReference type="KEGG" id="vg:26855132"/>
<sequence>MIKKTNSTIYTNKIWFIYIIKTNDNKFYTGITKDIDKRFKLHSTNRGAKFLRNKGPLQLVFVSNNVYTYKEAIVLERYIKKLTRAQKIQIIQKKTHTHI</sequence>
<keyword evidence="4" id="KW-1185">Reference proteome</keyword>
<dbReference type="Proteomes" id="UP000202719">
    <property type="component" value="Segment"/>
</dbReference>
<dbReference type="Pfam" id="PF01541">
    <property type="entry name" value="GIY-YIG"/>
    <property type="match status" value="1"/>
</dbReference>
<dbReference type="GeneID" id="26855132"/>
<dbReference type="EMBL" id="KU593505">
    <property type="protein sequence ID" value="AMF83857.1"/>
    <property type="molecule type" value="Genomic_DNA"/>
</dbReference>
<dbReference type="EMBL" id="KP658210">
    <property type="protein sequence ID" value="ALN42050.1"/>
    <property type="molecule type" value="Genomic_DNA"/>
</dbReference>
<dbReference type="InterPro" id="IPR050190">
    <property type="entry name" value="UPF0213_domain"/>
</dbReference>
<evidence type="ECO:0000313" key="3">
    <source>
        <dbReference type="EMBL" id="AMF83857.1"/>
    </source>
</evidence>
<dbReference type="Gene3D" id="3.40.1440.10">
    <property type="entry name" value="GIY-YIG endonuclease"/>
    <property type="match status" value="1"/>
</dbReference>
<evidence type="ECO:0000259" key="1">
    <source>
        <dbReference type="PROSITE" id="PS50164"/>
    </source>
</evidence>